<dbReference type="EMBL" id="CP135052">
    <property type="protein sequence ID" value="WNK25649.1"/>
    <property type="molecule type" value="Genomic_DNA"/>
</dbReference>
<dbReference type="Proteomes" id="UP001163184">
    <property type="component" value="Chromosome"/>
</dbReference>
<accession>A0ABY9ZE29</accession>
<evidence type="ECO:0000313" key="1">
    <source>
        <dbReference type="EMBL" id="WNK25649.1"/>
    </source>
</evidence>
<reference evidence="1" key="1">
    <citation type="journal article" date="2023" name="Microbiol. Spectr.">
        <title>Whole-genome sequencing provides insights into a novel species: Providencia hangzhouensis associated with urinary tract infections.</title>
        <authorList>
            <person name="Dong X."/>
            <person name="Yu Y."/>
            <person name="Liu J."/>
            <person name="Cao D."/>
            <person name="Xiang Y."/>
            <person name="Bi K."/>
            <person name="Yuan X."/>
            <person name="Li S."/>
            <person name="Wu T."/>
            <person name="Zhang Y."/>
        </authorList>
    </citation>
    <scope>NUCLEOTIDE SEQUENCE</scope>
    <source>
        <strain evidence="1">PR-310</strain>
    </source>
</reference>
<dbReference type="RefSeq" id="WP_275612110.1">
    <property type="nucleotide sequence ID" value="NZ_CP135052.1"/>
</dbReference>
<keyword evidence="2" id="KW-1185">Reference proteome</keyword>
<sequence>MGFTNLKELVPHLSLSKDEDNRLFAAQRVEIIEVTESHTKIRWKFILENGMDINFQESIRDITNSELLENIKNYIRKTLTEENRNHQNDDLKQQAGILLIGGSWDGEYYEAPVDDGGYPICHVCMPPRTPMPATVVTGYVEPERLTLETYKLKVIETQTKNTRYEYHYLYTN</sequence>
<proteinExistence type="predicted"/>
<organism evidence="1 2">
    <name type="scientific">Providencia hangzhouensis</name>
    <dbReference type="NCBI Taxonomy" id="3031799"/>
    <lineage>
        <taxon>Bacteria</taxon>
        <taxon>Pseudomonadati</taxon>
        <taxon>Pseudomonadota</taxon>
        <taxon>Gammaproteobacteria</taxon>
        <taxon>Enterobacterales</taxon>
        <taxon>Morganellaceae</taxon>
        <taxon>Providencia</taxon>
    </lineage>
</organism>
<gene>
    <name evidence="1" type="ORF">PZ638_07155</name>
</gene>
<name>A0ABY9ZE29_9GAMM</name>
<evidence type="ECO:0000313" key="2">
    <source>
        <dbReference type="Proteomes" id="UP001163184"/>
    </source>
</evidence>
<protein>
    <submittedName>
        <fullName evidence="1">Uncharacterized protein</fullName>
    </submittedName>
</protein>
<dbReference type="GeneID" id="92274226"/>